<dbReference type="PANTHER" id="PTHR23501:SF177">
    <property type="entry name" value="MAJOR FACILITATOR SUPERFAMILY (MFS) PROFILE DOMAIN-CONTAINING PROTEIN-RELATED"/>
    <property type="match status" value="1"/>
</dbReference>
<accession>A0A6G1H1L4</accession>
<dbReference type="OrthoDB" id="10021397at2759"/>
<feature type="transmembrane region" description="Helical" evidence="6">
    <location>
        <begin position="399"/>
        <end position="416"/>
    </location>
</feature>
<sequence>MTILATASPRITSEFHSIDQTGWYDSSFFLTLAAFQSFWGKLYRYCNLKYTFISASAVFELGSLICAVSKDSTSLIMGRSVAGYTGLFGVSYALASVAGQLLGGVFTDTISWRWCFYVNLPIGGFSAALILLSFKPPASAKPAKAPLREILLQLDVPGAIAILGALLTVVFFAIQFWQGERTSLIPRILTDRVIFGIAMFAFFQNGVNFFFSYYIPLYFQTVGGYSAAQSGLYNLPLIFGACLFAIVSGFIIIKFDYPTSYMSFGSMIFVIGSGLMYTLGLTSSLSKAMGYQVLLGIGQGLAIQVPVITSQDSAKPQDISSTTAVILFFQMTGGVICISAGQPIFANRLLQSLHVIAPNVDATGNHVLAIGAANIRGQIPGEQVAVVLDSYVRDIKDNLALGVALAGVAFLASWIMPVRSLRVVAARGRGGS</sequence>
<evidence type="ECO:0000313" key="7">
    <source>
        <dbReference type="EMBL" id="KAF1987065.1"/>
    </source>
</evidence>
<reference evidence="7" key="1">
    <citation type="journal article" date="2020" name="Stud. Mycol.">
        <title>101 Dothideomycetes genomes: a test case for predicting lifestyles and emergence of pathogens.</title>
        <authorList>
            <person name="Haridas S."/>
            <person name="Albert R."/>
            <person name="Binder M."/>
            <person name="Bloem J."/>
            <person name="Labutti K."/>
            <person name="Salamov A."/>
            <person name="Andreopoulos B."/>
            <person name="Baker S."/>
            <person name="Barry K."/>
            <person name="Bills G."/>
            <person name="Bluhm B."/>
            <person name="Cannon C."/>
            <person name="Castanera R."/>
            <person name="Culley D."/>
            <person name="Daum C."/>
            <person name="Ezra D."/>
            <person name="Gonzalez J."/>
            <person name="Henrissat B."/>
            <person name="Kuo A."/>
            <person name="Liang C."/>
            <person name="Lipzen A."/>
            <person name="Lutzoni F."/>
            <person name="Magnuson J."/>
            <person name="Mondo S."/>
            <person name="Nolan M."/>
            <person name="Ohm R."/>
            <person name="Pangilinan J."/>
            <person name="Park H.-J."/>
            <person name="Ramirez L."/>
            <person name="Alfaro M."/>
            <person name="Sun H."/>
            <person name="Tritt A."/>
            <person name="Yoshinaga Y."/>
            <person name="Zwiers L.-H."/>
            <person name="Turgeon B."/>
            <person name="Goodwin S."/>
            <person name="Spatafora J."/>
            <person name="Crous P."/>
            <person name="Grigoriev I."/>
        </authorList>
    </citation>
    <scope>NUCLEOTIDE SEQUENCE</scope>
    <source>
        <strain evidence="7">CBS 113979</strain>
    </source>
</reference>
<dbReference type="InterPro" id="IPR011701">
    <property type="entry name" value="MFS"/>
</dbReference>
<evidence type="ECO:0000256" key="6">
    <source>
        <dbReference type="SAM" id="Phobius"/>
    </source>
</evidence>
<feature type="transmembrane region" description="Helical" evidence="6">
    <location>
        <begin position="321"/>
        <end position="341"/>
    </location>
</feature>
<comment type="subcellular location">
    <subcellularLocation>
        <location evidence="1">Membrane</location>
        <topology evidence="1">Multi-pass membrane protein</topology>
    </subcellularLocation>
</comment>
<feature type="transmembrane region" description="Helical" evidence="6">
    <location>
        <begin position="231"/>
        <end position="253"/>
    </location>
</feature>
<gene>
    <name evidence="7" type="ORF">K402DRAFT_412375</name>
</gene>
<dbReference type="InterPro" id="IPR036259">
    <property type="entry name" value="MFS_trans_sf"/>
</dbReference>
<evidence type="ECO:0000256" key="4">
    <source>
        <dbReference type="ARBA" id="ARBA00022989"/>
    </source>
</evidence>
<dbReference type="GO" id="GO:0022857">
    <property type="term" value="F:transmembrane transporter activity"/>
    <property type="evidence" value="ECO:0007669"/>
    <property type="project" value="InterPro"/>
</dbReference>
<protein>
    <submittedName>
        <fullName evidence="7">MFS general substrate transporter</fullName>
    </submittedName>
</protein>
<dbReference type="Gene3D" id="1.20.1250.20">
    <property type="entry name" value="MFS general substrate transporter like domains"/>
    <property type="match status" value="1"/>
</dbReference>
<evidence type="ECO:0000256" key="5">
    <source>
        <dbReference type="ARBA" id="ARBA00023136"/>
    </source>
</evidence>
<evidence type="ECO:0000256" key="1">
    <source>
        <dbReference type="ARBA" id="ARBA00004141"/>
    </source>
</evidence>
<proteinExistence type="predicted"/>
<keyword evidence="4 6" id="KW-1133">Transmembrane helix</keyword>
<feature type="transmembrane region" description="Helical" evidence="6">
    <location>
        <begin position="114"/>
        <end position="134"/>
    </location>
</feature>
<feature type="transmembrane region" description="Helical" evidence="6">
    <location>
        <begin position="154"/>
        <end position="174"/>
    </location>
</feature>
<dbReference type="Proteomes" id="UP000800041">
    <property type="component" value="Unassembled WGS sequence"/>
</dbReference>
<name>A0A6G1H1L4_9PEZI</name>
<keyword evidence="8" id="KW-1185">Reference proteome</keyword>
<feature type="transmembrane region" description="Helical" evidence="6">
    <location>
        <begin position="81"/>
        <end position="102"/>
    </location>
</feature>
<evidence type="ECO:0000256" key="3">
    <source>
        <dbReference type="ARBA" id="ARBA00022692"/>
    </source>
</evidence>
<dbReference type="AlphaFoldDB" id="A0A6G1H1L4"/>
<evidence type="ECO:0000256" key="2">
    <source>
        <dbReference type="ARBA" id="ARBA00022448"/>
    </source>
</evidence>
<feature type="transmembrane region" description="Helical" evidence="6">
    <location>
        <begin position="259"/>
        <end position="279"/>
    </location>
</feature>
<dbReference type="PANTHER" id="PTHR23501">
    <property type="entry name" value="MAJOR FACILITATOR SUPERFAMILY"/>
    <property type="match status" value="1"/>
</dbReference>
<organism evidence="7 8">
    <name type="scientific">Aulographum hederae CBS 113979</name>
    <dbReference type="NCBI Taxonomy" id="1176131"/>
    <lineage>
        <taxon>Eukaryota</taxon>
        <taxon>Fungi</taxon>
        <taxon>Dikarya</taxon>
        <taxon>Ascomycota</taxon>
        <taxon>Pezizomycotina</taxon>
        <taxon>Dothideomycetes</taxon>
        <taxon>Pleosporomycetidae</taxon>
        <taxon>Aulographales</taxon>
        <taxon>Aulographaceae</taxon>
    </lineage>
</organism>
<dbReference type="Pfam" id="PF07690">
    <property type="entry name" value="MFS_1"/>
    <property type="match status" value="1"/>
</dbReference>
<keyword evidence="5 6" id="KW-0472">Membrane</keyword>
<keyword evidence="2" id="KW-0813">Transport</keyword>
<evidence type="ECO:0000313" key="8">
    <source>
        <dbReference type="Proteomes" id="UP000800041"/>
    </source>
</evidence>
<feature type="transmembrane region" description="Helical" evidence="6">
    <location>
        <begin position="291"/>
        <end position="309"/>
    </location>
</feature>
<dbReference type="GO" id="GO:0005886">
    <property type="term" value="C:plasma membrane"/>
    <property type="evidence" value="ECO:0007669"/>
    <property type="project" value="TreeGrafter"/>
</dbReference>
<dbReference type="SUPFAM" id="SSF103473">
    <property type="entry name" value="MFS general substrate transporter"/>
    <property type="match status" value="1"/>
</dbReference>
<keyword evidence="3 6" id="KW-0812">Transmembrane</keyword>
<feature type="transmembrane region" description="Helical" evidence="6">
    <location>
        <begin position="51"/>
        <end position="69"/>
    </location>
</feature>
<feature type="transmembrane region" description="Helical" evidence="6">
    <location>
        <begin position="194"/>
        <end position="219"/>
    </location>
</feature>
<dbReference type="EMBL" id="ML977154">
    <property type="protein sequence ID" value="KAF1987065.1"/>
    <property type="molecule type" value="Genomic_DNA"/>
</dbReference>